<organism evidence="2 3">
    <name type="scientific">Fibrobacter intestinalis</name>
    <dbReference type="NCBI Taxonomy" id="28122"/>
    <lineage>
        <taxon>Bacteria</taxon>
        <taxon>Pseudomonadati</taxon>
        <taxon>Fibrobacterota</taxon>
        <taxon>Fibrobacteria</taxon>
        <taxon>Fibrobacterales</taxon>
        <taxon>Fibrobacteraceae</taxon>
        <taxon>Fibrobacter</taxon>
    </lineage>
</organism>
<evidence type="ECO:0000313" key="2">
    <source>
        <dbReference type="EMBL" id="SHK82151.1"/>
    </source>
</evidence>
<gene>
    <name evidence="2" type="ORF">SAMN05720469_11917</name>
</gene>
<sequence length="91" mass="10515">MKNLCVFLLALLLFACFDESSVTQAYREKEYDPDFGWRKGDFIPVLDESKPFGGLKSIYHVGDRIVLVDDYWSSNEYTSLESVTYTPRVFA</sequence>
<protein>
    <submittedName>
        <fullName evidence="2">Uncharacterized protein</fullName>
    </submittedName>
</protein>
<dbReference type="RefSeq" id="WP_073304812.1">
    <property type="nucleotide sequence ID" value="NZ_FRAW01000019.1"/>
</dbReference>
<name>A0A1M6VLC1_9BACT</name>
<keyword evidence="1" id="KW-0732">Signal</keyword>
<feature type="chain" id="PRO_5012229484" evidence="1">
    <location>
        <begin position="26"/>
        <end position="91"/>
    </location>
</feature>
<dbReference type="Proteomes" id="UP000184275">
    <property type="component" value="Unassembled WGS sequence"/>
</dbReference>
<keyword evidence="3" id="KW-1185">Reference proteome</keyword>
<evidence type="ECO:0000313" key="3">
    <source>
        <dbReference type="Proteomes" id="UP000184275"/>
    </source>
</evidence>
<evidence type="ECO:0000256" key="1">
    <source>
        <dbReference type="SAM" id="SignalP"/>
    </source>
</evidence>
<dbReference type="EMBL" id="FRAW01000019">
    <property type="protein sequence ID" value="SHK82151.1"/>
    <property type="molecule type" value="Genomic_DNA"/>
</dbReference>
<reference evidence="3" key="1">
    <citation type="submission" date="2016-11" db="EMBL/GenBank/DDBJ databases">
        <authorList>
            <person name="Varghese N."/>
            <person name="Submissions S."/>
        </authorList>
    </citation>
    <scope>NUCLEOTIDE SEQUENCE [LARGE SCALE GENOMIC DNA]</scope>
    <source>
        <strain evidence="3">UWOS</strain>
    </source>
</reference>
<feature type="signal peptide" evidence="1">
    <location>
        <begin position="1"/>
        <end position="25"/>
    </location>
</feature>
<accession>A0A1M6VLC1</accession>
<dbReference type="PROSITE" id="PS51257">
    <property type="entry name" value="PROKAR_LIPOPROTEIN"/>
    <property type="match status" value="1"/>
</dbReference>
<proteinExistence type="predicted"/>
<dbReference type="AlphaFoldDB" id="A0A1M6VLC1"/>